<dbReference type="OMA" id="RMAMKRI"/>
<evidence type="ECO:0000313" key="3">
    <source>
        <dbReference type="Proteomes" id="UP000217790"/>
    </source>
</evidence>
<dbReference type="OrthoDB" id="5427130at2759"/>
<protein>
    <submittedName>
        <fullName evidence="2">Uncharacterized protein</fullName>
    </submittedName>
</protein>
<name>A0A2H3DXQ4_ARMGA</name>
<evidence type="ECO:0000256" key="1">
    <source>
        <dbReference type="SAM" id="MobiDB-lite"/>
    </source>
</evidence>
<sequence>MPKSPTKSQSKAKPPPRPESLVRMEQRLKKTIPYWLWDACIPIAEDDNTDPDCIYSATTPSQNKRMAMKRIQDLVDARFHQKYPDRPEEKDTRVYSEPKSESMKALKELLDASPVAKGRLDDFTDAEKEYVYFHHDMFSGSQSWEEHVEKELMVARWAVRDRCADCVSGITGYEGVYNYQWSDESMKWLRDNPPIERNLRRKLVKVQ</sequence>
<dbReference type="Proteomes" id="UP000217790">
    <property type="component" value="Unassembled WGS sequence"/>
</dbReference>
<evidence type="ECO:0000313" key="2">
    <source>
        <dbReference type="EMBL" id="PBK96212.1"/>
    </source>
</evidence>
<reference evidence="3" key="1">
    <citation type="journal article" date="2017" name="Nat. Ecol. Evol.">
        <title>Genome expansion and lineage-specific genetic innovations in the forest pathogenic fungi Armillaria.</title>
        <authorList>
            <person name="Sipos G."/>
            <person name="Prasanna A.N."/>
            <person name="Walter M.C."/>
            <person name="O'Connor E."/>
            <person name="Balint B."/>
            <person name="Krizsan K."/>
            <person name="Kiss B."/>
            <person name="Hess J."/>
            <person name="Varga T."/>
            <person name="Slot J."/>
            <person name="Riley R."/>
            <person name="Boka B."/>
            <person name="Rigling D."/>
            <person name="Barry K."/>
            <person name="Lee J."/>
            <person name="Mihaltcheva S."/>
            <person name="LaButti K."/>
            <person name="Lipzen A."/>
            <person name="Waldron R."/>
            <person name="Moloney N.M."/>
            <person name="Sperisen C."/>
            <person name="Kredics L."/>
            <person name="Vagvoelgyi C."/>
            <person name="Patrignani A."/>
            <person name="Fitzpatrick D."/>
            <person name="Nagy I."/>
            <person name="Doyle S."/>
            <person name="Anderson J.B."/>
            <person name="Grigoriev I.V."/>
            <person name="Gueldener U."/>
            <person name="Muensterkoetter M."/>
            <person name="Nagy L.G."/>
        </authorList>
    </citation>
    <scope>NUCLEOTIDE SEQUENCE [LARGE SCALE GENOMIC DNA]</scope>
    <source>
        <strain evidence="3">Ar21-2</strain>
    </source>
</reference>
<keyword evidence="3" id="KW-1185">Reference proteome</keyword>
<proteinExistence type="predicted"/>
<dbReference type="EMBL" id="KZ293651">
    <property type="protein sequence ID" value="PBK96212.1"/>
    <property type="molecule type" value="Genomic_DNA"/>
</dbReference>
<accession>A0A2H3DXQ4</accession>
<gene>
    <name evidence="2" type="ORF">ARMGADRAFT_1077717</name>
</gene>
<feature type="compositionally biased region" description="Polar residues" evidence="1">
    <location>
        <begin position="1"/>
        <end position="11"/>
    </location>
</feature>
<dbReference type="AlphaFoldDB" id="A0A2H3DXQ4"/>
<organism evidence="2 3">
    <name type="scientific">Armillaria gallica</name>
    <name type="common">Bulbous honey fungus</name>
    <name type="synonym">Armillaria bulbosa</name>
    <dbReference type="NCBI Taxonomy" id="47427"/>
    <lineage>
        <taxon>Eukaryota</taxon>
        <taxon>Fungi</taxon>
        <taxon>Dikarya</taxon>
        <taxon>Basidiomycota</taxon>
        <taxon>Agaricomycotina</taxon>
        <taxon>Agaricomycetes</taxon>
        <taxon>Agaricomycetidae</taxon>
        <taxon>Agaricales</taxon>
        <taxon>Marasmiineae</taxon>
        <taxon>Physalacriaceae</taxon>
        <taxon>Armillaria</taxon>
    </lineage>
</organism>
<dbReference type="InParanoid" id="A0A2H3DXQ4"/>
<feature type="region of interest" description="Disordered" evidence="1">
    <location>
        <begin position="1"/>
        <end position="23"/>
    </location>
</feature>